<evidence type="ECO:0000256" key="1">
    <source>
        <dbReference type="PROSITE-ProRule" id="PRU01360"/>
    </source>
</evidence>
<dbReference type="RefSeq" id="WP_143713754.1">
    <property type="nucleotide sequence ID" value="NZ_CZVV01000142.1"/>
</dbReference>
<gene>
    <name evidence="3" type="ORF">JGI25_01507</name>
</gene>
<evidence type="ECO:0000259" key="2">
    <source>
        <dbReference type="Pfam" id="PF07715"/>
    </source>
</evidence>
<keyword evidence="1" id="KW-1134">Transmembrane beta strand</keyword>
<comment type="caution">
    <text evidence="3">The sequence shown here is derived from an EMBL/GenBank/DDBJ whole genome shotgun (WGS) entry which is preliminary data.</text>
</comment>
<keyword evidence="1" id="KW-0472">Membrane</keyword>
<dbReference type="Pfam" id="PF07715">
    <property type="entry name" value="Plug"/>
    <property type="match status" value="1"/>
</dbReference>
<keyword evidence="1" id="KW-0998">Cell outer membrane</keyword>
<feature type="domain" description="TonB-dependent receptor plug" evidence="2">
    <location>
        <begin position="118"/>
        <end position="223"/>
    </location>
</feature>
<dbReference type="PANTHER" id="PTHR47234:SF3">
    <property type="entry name" value="SECRETIN_TONB SHORT N-TERMINAL DOMAIN-CONTAINING PROTEIN"/>
    <property type="match status" value="1"/>
</dbReference>
<dbReference type="InterPro" id="IPR012910">
    <property type="entry name" value="Plug_dom"/>
</dbReference>
<dbReference type="Proteomes" id="UP000243105">
    <property type="component" value="Unassembled WGS sequence"/>
</dbReference>
<dbReference type="InterPro" id="IPR039426">
    <property type="entry name" value="TonB-dep_rcpt-like"/>
</dbReference>
<evidence type="ECO:0000313" key="3">
    <source>
        <dbReference type="EMBL" id="CUT04962.1"/>
    </source>
</evidence>
<keyword evidence="1" id="KW-0813">Transport</keyword>
<evidence type="ECO:0000313" key="4">
    <source>
        <dbReference type="Proteomes" id="UP000243105"/>
    </source>
</evidence>
<reference evidence="3 4" key="1">
    <citation type="submission" date="2015-11" db="EMBL/GenBank/DDBJ databases">
        <authorList>
            <person name="Varghese N."/>
        </authorList>
    </citation>
    <scope>NUCLEOTIDE SEQUENCE [LARGE SCALE GENOMIC DNA]</scope>
    <source>
        <strain evidence="3 4">JGI-25</strain>
    </source>
</reference>
<accession>A0A916PCM9</accession>
<dbReference type="AlphaFoldDB" id="A0A916PCM9"/>
<comment type="similarity">
    <text evidence="1">Belongs to the TonB-dependent receptor family.</text>
</comment>
<sequence>MPQIIFILLLLSAKIFAQEIILKGYIVDEGKNPVKNAIVELIQGDLKNSKISDSLGFFNFKIKSGKVKISVKHLSFKQFDKELNVYSDTLIFIQLSTWFIKFNEITVTATRYQANTAEISNFVEVINSKTIEKTSPISFSDVLKNATSIYIRDYGGTPAVLKTISLRGTGSEHTVFLLNGMRFSSYQNGVLDLSLIPVDIIERVEIIHSNLSSLYGADAIGGVVNVITKKEEETVKVNLGFGSFGLRKFNAGISSSFKNLSYLSSFSKIYGSGDFNYKYKLADKYITLKR</sequence>
<proteinExistence type="inferred from homology"/>
<keyword evidence="1" id="KW-0812">Transmembrane</keyword>
<dbReference type="GO" id="GO:0009279">
    <property type="term" value="C:cell outer membrane"/>
    <property type="evidence" value="ECO:0007669"/>
    <property type="project" value="UniProtKB-SubCell"/>
</dbReference>
<dbReference type="SUPFAM" id="SSF56935">
    <property type="entry name" value="Porins"/>
    <property type="match status" value="1"/>
</dbReference>
<organism evidence="3 4">
    <name type="scientific">Kryptobacter tengchongensis</name>
    <dbReference type="NCBI Taxonomy" id="1643429"/>
    <lineage>
        <taxon>Bacteria</taxon>
        <taxon>Pseudomonadati</taxon>
        <taxon>Candidatus Kryptoniota</taxon>
        <taxon>Candidatus Kryptobacter</taxon>
    </lineage>
</organism>
<dbReference type="InterPro" id="IPR037066">
    <property type="entry name" value="Plug_dom_sf"/>
</dbReference>
<name>A0A916PCM9_KRYT1</name>
<feature type="non-terminal residue" evidence="3">
    <location>
        <position position="290"/>
    </location>
</feature>
<dbReference type="EMBL" id="CZVV01000142">
    <property type="protein sequence ID" value="CUT04962.1"/>
    <property type="molecule type" value="Genomic_DNA"/>
</dbReference>
<dbReference type="Gene3D" id="2.170.130.10">
    <property type="entry name" value="TonB-dependent receptor, plug domain"/>
    <property type="match status" value="1"/>
</dbReference>
<dbReference type="InterPro" id="IPR008969">
    <property type="entry name" value="CarboxyPept-like_regulatory"/>
</dbReference>
<dbReference type="PROSITE" id="PS52016">
    <property type="entry name" value="TONB_DEPENDENT_REC_3"/>
    <property type="match status" value="1"/>
</dbReference>
<comment type="subcellular location">
    <subcellularLocation>
        <location evidence="1">Cell outer membrane</location>
        <topology evidence="1">Multi-pass membrane protein</topology>
    </subcellularLocation>
</comment>
<dbReference type="SUPFAM" id="SSF49464">
    <property type="entry name" value="Carboxypeptidase regulatory domain-like"/>
    <property type="match status" value="1"/>
</dbReference>
<protein>
    <submittedName>
        <fullName evidence="3">CarboxypepD_reg-like domain-containing protein</fullName>
    </submittedName>
</protein>
<dbReference type="PANTHER" id="PTHR47234">
    <property type="match status" value="1"/>
</dbReference>